<accession>A0A437L3L4</accession>
<comment type="caution">
    <text evidence="1">The sequence shown here is derived from an EMBL/GenBank/DDBJ whole genome shotgun (WGS) entry which is preliminary data.</text>
</comment>
<dbReference type="AlphaFoldDB" id="A0A437L3L4"/>
<dbReference type="Gene3D" id="3.60.10.10">
    <property type="entry name" value="Endonuclease/exonuclease/phosphatase"/>
    <property type="match status" value="1"/>
</dbReference>
<evidence type="ECO:0000313" key="1">
    <source>
        <dbReference type="EMBL" id="RVT79904.1"/>
    </source>
</evidence>
<dbReference type="RefSeq" id="WP_128193220.1">
    <property type="nucleotide sequence ID" value="NZ_SACJ01000001.1"/>
</dbReference>
<dbReference type="Proteomes" id="UP000285211">
    <property type="component" value="Unassembled WGS sequence"/>
</dbReference>
<keyword evidence="2" id="KW-1185">Reference proteome</keyword>
<protein>
    <submittedName>
        <fullName evidence="1">Endonuclease/exonuclease/phosphatase family protein</fullName>
    </submittedName>
</protein>
<dbReference type="InterPro" id="IPR036691">
    <property type="entry name" value="Endo/exonu/phosph_ase_sf"/>
</dbReference>
<keyword evidence="1" id="KW-0255">Endonuclease</keyword>
<proteinExistence type="predicted"/>
<gene>
    <name evidence="1" type="ORF">EOD40_01990</name>
</gene>
<dbReference type="SUPFAM" id="SSF56219">
    <property type="entry name" value="DNase I-like"/>
    <property type="match status" value="1"/>
</dbReference>
<dbReference type="GO" id="GO:0004527">
    <property type="term" value="F:exonuclease activity"/>
    <property type="evidence" value="ECO:0007669"/>
    <property type="project" value="UniProtKB-KW"/>
</dbReference>
<keyword evidence="1" id="KW-0378">Hydrolase</keyword>
<keyword evidence="1" id="KW-0540">Nuclease</keyword>
<reference evidence="1 2" key="1">
    <citation type="submission" date="2019-01" db="EMBL/GenBank/DDBJ databases">
        <authorList>
            <person name="Chen W.-M."/>
        </authorList>
    </citation>
    <scope>NUCLEOTIDE SEQUENCE [LARGE SCALE GENOMIC DNA]</scope>
    <source>
        <strain evidence="1 2">BBQ-12</strain>
    </source>
</reference>
<sequence>MKIVTWNCNGALRKKFEQLKSLNADIYIIQECENPFEVKHKEYFNWANNHLWIGDNKNKGIGIFANSDIKLQKLDWSDNFKGHKVKYFLPCSVNNEFELLAIWAHSNNSPTFGYIGQFWKYLQVNKGYLNKSLIVGDLNSNKIWDKWDRWWNHSDVIKELNDIEIESFYHKFYNEEQGKESLPTFFLHRSLEKPYHIDYVFGSKYFSSNLKNIEIGNIEKWLEISDHLPLICEFSELNN</sequence>
<evidence type="ECO:0000313" key="2">
    <source>
        <dbReference type="Proteomes" id="UP000285211"/>
    </source>
</evidence>
<dbReference type="EMBL" id="SACJ01000001">
    <property type="protein sequence ID" value="RVT79904.1"/>
    <property type="molecule type" value="Genomic_DNA"/>
</dbReference>
<keyword evidence="1" id="KW-0269">Exonuclease</keyword>
<dbReference type="OrthoDB" id="583592at2"/>
<organism evidence="1 2">
    <name type="scientific">Flavobacterium sufflavum</name>
    <dbReference type="NCBI Taxonomy" id="1921138"/>
    <lineage>
        <taxon>Bacteria</taxon>
        <taxon>Pseudomonadati</taxon>
        <taxon>Bacteroidota</taxon>
        <taxon>Flavobacteriia</taxon>
        <taxon>Flavobacteriales</taxon>
        <taxon>Flavobacteriaceae</taxon>
        <taxon>Flavobacterium</taxon>
    </lineage>
</organism>
<name>A0A437L3L4_9FLAO</name>
<dbReference type="GO" id="GO:0004519">
    <property type="term" value="F:endonuclease activity"/>
    <property type="evidence" value="ECO:0007669"/>
    <property type="project" value="UniProtKB-KW"/>
</dbReference>